<keyword evidence="1" id="KW-1133">Transmembrane helix</keyword>
<dbReference type="OrthoDB" id="7361737at2"/>
<dbReference type="EMBL" id="AWSQ01000001">
    <property type="protein sequence ID" value="KFX71530.1"/>
    <property type="molecule type" value="Genomic_DNA"/>
</dbReference>
<proteinExistence type="predicted"/>
<dbReference type="AlphaFoldDB" id="A0A0A1YNR3"/>
<dbReference type="eggNOG" id="ENOG5033109">
    <property type="taxonomic scope" value="Bacteria"/>
</dbReference>
<organism evidence="2 3">
    <name type="scientific">Pseudomonas taeanensis MS-3</name>
    <dbReference type="NCBI Taxonomy" id="1395571"/>
    <lineage>
        <taxon>Bacteria</taxon>
        <taxon>Pseudomonadati</taxon>
        <taxon>Pseudomonadota</taxon>
        <taxon>Gammaproteobacteria</taxon>
        <taxon>Pseudomonadales</taxon>
        <taxon>Pseudomonadaceae</taxon>
        <taxon>Pseudomonas</taxon>
    </lineage>
</organism>
<feature type="transmembrane region" description="Helical" evidence="1">
    <location>
        <begin position="77"/>
        <end position="96"/>
    </location>
</feature>
<comment type="caution">
    <text evidence="2">The sequence shown here is derived from an EMBL/GenBank/DDBJ whole genome shotgun (WGS) entry which is preliminary data.</text>
</comment>
<gene>
    <name evidence="2" type="ORF">TMS3_0106280</name>
</gene>
<evidence type="ECO:0000313" key="3">
    <source>
        <dbReference type="Proteomes" id="UP000030063"/>
    </source>
</evidence>
<dbReference type="RefSeq" id="WP_025164374.1">
    <property type="nucleotide sequence ID" value="NZ_AWSQ01000001.1"/>
</dbReference>
<keyword evidence="1" id="KW-0472">Membrane</keyword>
<evidence type="ECO:0000256" key="1">
    <source>
        <dbReference type="SAM" id="Phobius"/>
    </source>
</evidence>
<sequence>MQVESFFEWLGQAFGKLIRFIVEGMSGFLSLFGNAIGSFIDGMSKALGIAPSLLGIAVLVIGLLLLYAAVRAFMRRSIIGGLIWLFLGLWLLSGLIR</sequence>
<protein>
    <submittedName>
        <fullName evidence="2">MFS transporter</fullName>
    </submittedName>
</protein>
<reference evidence="2 3" key="1">
    <citation type="journal article" date="2014" name="Genome Announc.">
        <title>Draft Genome Sequence of Petroleum Oil-Degrading Marine Bacterium Pseudomonas taeanensis Strain MS-3, Isolated from a Crude Oil-Contaminated Seashore.</title>
        <authorList>
            <person name="Lee S.Y."/>
            <person name="Kim S.H."/>
            <person name="Lee D.G."/>
            <person name="Shin S."/>
            <person name="Yun S.H."/>
            <person name="Choi C.W."/>
            <person name="Chung Y.H."/>
            <person name="Choi J.S."/>
            <person name="Kahng H.Y."/>
            <person name="Kim S.I."/>
        </authorList>
    </citation>
    <scope>NUCLEOTIDE SEQUENCE [LARGE SCALE GENOMIC DNA]</scope>
    <source>
        <strain evidence="2 3">MS-3</strain>
    </source>
</reference>
<keyword evidence="3" id="KW-1185">Reference proteome</keyword>
<evidence type="ECO:0000313" key="2">
    <source>
        <dbReference type="EMBL" id="KFX71530.1"/>
    </source>
</evidence>
<accession>A0A0A1YNR3</accession>
<name>A0A0A1YNR3_9PSED</name>
<feature type="transmembrane region" description="Helical" evidence="1">
    <location>
        <begin position="20"/>
        <end position="40"/>
    </location>
</feature>
<keyword evidence="1" id="KW-0812">Transmembrane</keyword>
<dbReference type="Proteomes" id="UP000030063">
    <property type="component" value="Unassembled WGS sequence"/>
</dbReference>
<dbReference type="STRING" id="1395571.TMS3_0106280"/>
<feature type="transmembrane region" description="Helical" evidence="1">
    <location>
        <begin position="46"/>
        <end position="70"/>
    </location>
</feature>